<sequence length="97" mass="10735">MPLLEAIGLTPTGKKFTVATAFICNEQATTYRWVLQQIKHLYFSLAMSTGNELVVNDGESLVIITDRESGLMPMIEDVFSKSYHMLHLGSLMAPGTN</sequence>
<organism evidence="1 2">
    <name type="scientific">Catharanthus roseus</name>
    <name type="common">Madagascar periwinkle</name>
    <name type="synonym">Vinca rosea</name>
    <dbReference type="NCBI Taxonomy" id="4058"/>
    <lineage>
        <taxon>Eukaryota</taxon>
        <taxon>Viridiplantae</taxon>
        <taxon>Streptophyta</taxon>
        <taxon>Embryophyta</taxon>
        <taxon>Tracheophyta</taxon>
        <taxon>Spermatophyta</taxon>
        <taxon>Magnoliopsida</taxon>
        <taxon>eudicotyledons</taxon>
        <taxon>Gunneridae</taxon>
        <taxon>Pentapetalae</taxon>
        <taxon>asterids</taxon>
        <taxon>lamiids</taxon>
        <taxon>Gentianales</taxon>
        <taxon>Apocynaceae</taxon>
        <taxon>Rauvolfioideae</taxon>
        <taxon>Vinceae</taxon>
        <taxon>Catharanthinae</taxon>
        <taxon>Catharanthus</taxon>
    </lineage>
</organism>
<dbReference type="Proteomes" id="UP001060085">
    <property type="component" value="Linkage Group LG02"/>
</dbReference>
<accession>A0ACC0BTE0</accession>
<keyword evidence="2" id="KW-1185">Reference proteome</keyword>
<reference evidence="2" key="1">
    <citation type="journal article" date="2023" name="Nat. Plants">
        <title>Single-cell RNA sequencing provides a high-resolution roadmap for understanding the multicellular compartmentation of specialized metabolism.</title>
        <authorList>
            <person name="Sun S."/>
            <person name="Shen X."/>
            <person name="Li Y."/>
            <person name="Li Y."/>
            <person name="Wang S."/>
            <person name="Li R."/>
            <person name="Zhang H."/>
            <person name="Shen G."/>
            <person name="Guo B."/>
            <person name="Wei J."/>
            <person name="Xu J."/>
            <person name="St-Pierre B."/>
            <person name="Chen S."/>
            <person name="Sun C."/>
        </authorList>
    </citation>
    <scope>NUCLEOTIDE SEQUENCE [LARGE SCALE GENOMIC DNA]</scope>
</reference>
<name>A0ACC0BTE0_CATRO</name>
<evidence type="ECO:0000313" key="1">
    <source>
        <dbReference type="EMBL" id="KAI5675857.1"/>
    </source>
</evidence>
<proteinExistence type="predicted"/>
<comment type="caution">
    <text evidence="1">The sequence shown here is derived from an EMBL/GenBank/DDBJ whole genome shotgun (WGS) entry which is preliminary data.</text>
</comment>
<evidence type="ECO:0000313" key="2">
    <source>
        <dbReference type="Proteomes" id="UP001060085"/>
    </source>
</evidence>
<protein>
    <submittedName>
        <fullName evidence="1">Uncharacterized protein</fullName>
    </submittedName>
</protein>
<dbReference type="EMBL" id="CM044702">
    <property type="protein sequence ID" value="KAI5675857.1"/>
    <property type="molecule type" value="Genomic_DNA"/>
</dbReference>
<gene>
    <name evidence="1" type="ORF">M9H77_06807</name>
</gene>